<dbReference type="RefSeq" id="WP_104229779.1">
    <property type="nucleotide sequence ID" value="NZ_PSNW01000003.1"/>
</dbReference>
<dbReference type="Proteomes" id="UP000238220">
    <property type="component" value="Unassembled WGS sequence"/>
</dbReference>
<evidence type="ECO:0000313" key="2">
    <source>
        <dbReference type="EMBL" id="PPE74622.1"/>
    </source>
</evidence>
<keyword evidence="1" id="KW-1133">Transmembrane helix</keyword>
<keyword evidence="1" id="KW-0472">Membrane</keyword>
<comment type="caution">
    <text evidence="2">The sequence shown here is derived from an EMBL/GenBank/DDBJ whole genome shotgun (WGS) entry which is preliminary data.</text>
</comment>
<keyword evidence="3" id="KW-1185">Reference proteome</keyword>
<feature type="transmembrane region" description="Helical" evidence="1">
    <location>
        <begin position="82"/>
        <end position="102"/>
    </location>
</feature>
<dbReference type="AlphaFoldDB" id="A0A2S5TI42"/>
<dbReference type="EMBL" id="PSNW01000003">
    <property type="protein sequence ID" value="PPE74622.1"/>
    <property type="molecule type" value="Genomic_DNA"/>
</dbReference>
<keyword evidence="1" id="KW-0812">Transmembrane</keyword>
<dbReference type="InterPro" id="IPR046513">
    <property type="entry name" value="DUF6691"/>
</dbReference>
<feature type="transmembrane region" description="Helical" evidence="1">
    <location>
        <begin position="108"/>
        <end position="132"/>
    </location>
</feature>
<dbReference type="Pfam" id="PF20398">
    <property type="entry name" value="DUF6691"/>
    <property type="match status" value="1"/>
</dbReference>
<evidence type="ECO:0000256" key="1">
    <source>
        <dbReference type="SAM" id="Phobius"/>
    </source>
</evidence>
<feature type="transmembrane region" description="Helical" evidence="1">
    <location>
        <begin position="42"/>
        <end position="62"/>
    </location>
</feature>
<dbReference type="OrthoDB" id="9790409at2"/>
<gene>
    <name evidence="2" type="ORF">C3942_07620</name>
</gene>
<sequence>MKRAAALAFLAGLLFGAGLVISGMAMPQRVLAFLTLGPGWDPALVGTMGGALAVALPGFWLARRRGAPLAGGSFAAPGRSDIDRRLIGGAALFGLGWGLSGYCPGPVIVSAGLGKASAWIALAAMLAGGALVRRFMPAP</sequence>
<evidence type="ECO:0008006" key="4">
    <source>
        <dbReference type="Google" id="ProtNLM"/>
    </source>
</evidence>
<organism evidence="2 3">
    <name type="scientific">Solimonas fluminis</name>
    <dbReference type="NCBI Taxonomy" id="2086571"/>
    <lineage>
        <taxon>Bacteria</taxon>
        <taxon>Pseudomonadati</taxon>
        <taxon>Pseudomonadota</taxon>
        <taxon>Gammaproteobacteria</taxon>
        <taxon>Nevskiales</taxon>
        <taxon>Nevskiaceae</taxon>
        <taxon>Solimonas</taxon>
    </lineage>
</organism>
<accession>A0A2S5TI42</accession>
<reference evidence="2 3" key="1">
    <citation type="submission" date="2018-02" db="EMBL/GenBank/DDBJ databases">
        <title>Genome sequencing of Solimonas sp. HR-BB.</title>
        <authorList>
            <person name="Lee Y."/>
            <person name="Jeon C.O."/>
        </authorList>
    </citation>
    <scope>NUCLEOTIDE SEQUENCE [LARGE SCALE GENOMIC DNA]</scope>
    <source>
        <strain evidence="2 3">HR-BB</strain>
    </source>
</reference>
<name>A0A2S5TI42_9GAMM</name>
<protein>
    <recommendedName>
        <fullName evidence="4">YeeE/YedE family protein</fullName>
    </recommendedName>
</protein>
<proteinExistence type="predicted"/>
<evidence type="ECO:0000313" key="3">
    <source>
        <dbReference type="Proteomes" id="UP000238220"/>
    </source>
</evidence>